<dbReference type="EMBL" id="CADCVG010000065">
    <property type="protein sequence ID" value="CAA9455755.1"/>
    <property type="molecule type" value="Genomic_DNA"/>
</dbReference>
<sequence length="46" mass="4985">MVLEIGYSKEEEEGEIAGFEEVGVSLTLVSVDGIVSDSAGKRNKRR</sequence>
<accession>A0A6J4QUZ9</accession>
<gene>
    <name evidence="1" type="ORF">AVDCRST_MAG14-1591</name>
</gene>
<reference evidence="1" key="1">
    <citation type="submission" date="2020-02" db="EMBL/GenBank/DDBJ databases">
        <authorList>
            <person name="Meier V. D."/>
        </authorList>
    </citation>
    <scope>NUCLEOTIDE SEQUENCE</scope>
    <source>
        <strain evidence="1">AVDCRST_MAG14</strain>
    </source>
</reference>
<protein>
    <submittedName>
        <fullName evidence="1">Uncharacterized protein</fullName>
    </submittedName>
</protein>
<dbReference type="AlphaFoldDB" id="A0A6J4QUZ9"/>
<evidence type="ECO:0000313" key="1">
    <source>
        <dbReference type="EMBL" id="CAA9455755.1"/>
    </source>
</evidence>
<organism evidence="1">
    <name type="scientific">uncultured Rubrobacteraceae bacterium</name>
    <dbReference type="NCBI Taxonomy" id="349277"/>
    <lineage>
        <taxon>Bacteria</taxon>
        <taxon>Bacillati</taxon>
        <taxon>Actinomycetota</taxon>
        <taxon>Rubrobacteria</taxon>
        <taxon>Rubrobacterales</taxon>
        <taxon>Rubrobacteraceae</taxon>
        <taxon>environmental samples</taxon>
    </lineage>
</organism>
<name>A0A6J4QUZ9_9ACTN</name>
<proteinExistence type="predicted"/>